<dbReference type="KEGG" id="bvk:117232314"/>
<keyword evidence="8" id="KW-0675">Receptor</keyword>
<accession>A0A6J3K4U6</accession>
<reference evidence="13 14" key="1">
    <citation type="submission" date="2025-04" db="UniProtKB">
        <authorList>
            <consortium name="RefSeq"/>
        </authorList>
    </citation>
    <scope>IDENTIFICATION</scope>
    <source>
        <tissue evidence="13 14">Muscle</tissue>
    </source>
</reference>
<evidence type="ECO:0000256" key="2">
    <source>
        <dbReference type="ARBA" id="ARBA00010532"/>
    </source>
</evidence>
<dbReference type="InterPro" id="IPR002159">
    <property type="entry name" value="CD36_fam"/>
</dbReference>
<dbReference type="GO" id="GO:0005886">
    <property type="term" value="C:plasma membrane"/>
    <property type="evidence" value="ECO:0007669"/>
    <property type="project" value="UniProtKB-SubCell"/>
</dbReference>
<dbReference type="Proteomes" id="UP000504631">
    <property type="component" value="Unplaced"/>
</dbReference>
<keyword evidence="9" id="KW-0325">Glycoprotein</keyword>
<keyword evidence="4 11" id="KW-0812">Transmembrane</keyword>
<evidence type="ECO:0000256" key="3">
    <source>
        <dbReference type="ARBA" id="ARBA00022475"/>
    </source>
</evidence>
<dbReference type="GO" id="GO:0005044">
    <property type="term" value="F:scavenger receptor activity"/>
    <property type="evidence" value="ECO:0007669"/>
    <property type="project" value="TreeGrafter"/>
</dbReference>
<organism evidence="12 13">
    <name type="scientific">Bombus vosnesenskii</name>
    <dbReference type="NCBI Taxonomy" id="207650"/>
    <lineage>
        <taxon>Eukaryota</taxon>
        <taxon>Metazoa</taxon>
        <taxon>Ecdysozoa</taxon>
        <taxon>Arthropoda</taxon>
        <taxon>Hexapoda</taxon>
        <taxon>Insecta</taxon>
        <taxon>Pterygota</taxon>
        <taxon>Neoptera</taxon>
        <taxon>Endopterygota</taxon>
        <taxon>Hymenoptera</taxon>
        <taxon>Apocrita</taxon>
        <taxon>Aculeata</taxon>
        <taxon>Apoidea</taxon>
        <taxon>Anthophila</taxon>
        <taxon>Apidae</taxon>
        <taxon>Bombus</taxon>
        <taxon>Pyrobombus</taxon>
    </lineage>
</organism>
<dbReference type="RefSeq" id="XP_033347539.1">
    <property type="nucleotide sequence ID" value="XM_033491648.1"/>
</dbReference>
<dbReference type="GeneID" id="117232314"/>
<dbReference type="PANTHER" id="PTHR11923:SF104">
    <property type="entry name" value="FI07620P"/>
    <property type="match status" value="1"/>
</dbReference>
<feature type="disulfide bond" evidence="10">
    <location>
        <begin position="269"/>
        <end position="339"/>
    </location>
</feature>
<proteinExistence type="inferred from homology"/>
<dbReference type="RefSeq" id="XP_033347538.1">
    <property type="nucleotide sequence ID" value="XM_033491647.1"/>
</dbReference>
<dbReference type="RefSeq" id="XP_033347536.1">
    <property type="nucleotide sequence ID" value="XM_033491645.1"/>
</dbReference>
<evidence type="ECO:0000256" key="8">
    <source>
        <dbReference type="ARBA" id="ARBA00023170"/>
    </source>
</evidence>
<evidence type="ECO:0000256" key="5">
    <source>
        <dbReference type="ARBA" id="ARBA00022989"/>
    </source>
</evidence>
<dbReference type="AlphaFoldDB" id="A0A6J3K4U6"/>
<evidence type="ECO:0000313" key="14">
    <source>
        <dbReference type="RefSeq" id="XP_033347538.1"/>
    </source>
</evidence>
<evidence type="ECO:0000313" key="12">
    <source>
        <dbReference type="Proteomes" id="UP000504631"/>
    </source>
</evidence>
<feature type="disulfide bond" evidence="10">
    <location>
        <begin position="299"/>
        <end position="358"/>
    </location>
</feature>
<evidence type="ECO:0000256" key="11">
    <source>
        <dbReference type="SAM" id="Phobius"/>
    </source>
</evidence>
<keyword evidence="5 11" id="KW-1133">Transmembrane helix</keyword>
<evidence type="ECO:0000256" key="10">
    <source>
        <dbReference type="PIRSR" id="PIRSR605428-52"/>
    </source>
</evidence>
<dbReference type="Pfam" id="PF01130">
    <property type="entry name" value="CD36"/>
    <property type="match status" value="1"/>
</dbReference>
<dbReference type="InterPro" id="IPR005428">
    <property type="entry name" value="CD36/SCARB1/SNMP1"/>
</dbReference>
<evidence type="ECO:0000256" key="7">
    <source>
        <dbReference type="ARBA" id="ARBA00023157"/>
    </source>
</evidence>
<keyword evidence="7 10" id="KW-1015">Disulfide bond</keyword>
<keyword evidence="12" id="KW-1185">Reference proteome</keyword>
<dbReference type="PRINTS" id="PR01609">
    <property type="entry name" value="CD36FAMILY"/>
</dbReference>
<evidence type="ECO:0000256" key="9">
    <source>
        <dbReference type="ARBA" id="ARBA00023180"/>
    </source>
</evidence>
<dbReference type="PROSITE" id="PS51257">
    <property type="entry name" value="PROKAR_LIPOPROTEIN"/>
    <property type="match status" value="1"/>
</dbReference>
<feature type="transmembrane region" description="Helical" evidence="11">
    <location>
        <begin position="12"/>
        <end position="33"/>
    </location>
</feature>
<gene>
    <name evidence="13 14 15" type="primary">LOC117232314</name>
</gene>
<sequence length="528" mass="60252">MKFTNPLPQFKKCIIFFSVGISCSILACLLRTINPMKLILDQELRMTPNSLIFELWRKPIVDVYMKIYIFNITNAEEFLEGGVKLKVEEVGPYVYQEILENTNVTWHENNTISYVPKRKIVYVPELSIGNPEVDTVFAPNIPMLGAFSTLHDAGFFVNYPLNSLINLLDSKPILHLTVHDYLWGYEDTLIHLASNIMPSFINFGKFGLLDRMYDEGNNVVLMNVGHNENMTEEEGRYLSIQLYNGSPGMSQWGYREDNGNETYPENTICNLIRGSTEGELFPAYLDKRAAFRIFRKAFCRTIPIVFKEEVVAENGLGGYLYSMSDNFLDTPDGNPDNTCYCKKKGKCLKKGLSDMTPCYYSIPAAMSLPHFLHADPSLQENIEGINPDPEKHTTKIILEPTIGFPMKVNSKVQINLVMHPVQYNSQIEIFNNLVIPLFWSDLVIPQVPSDLLFLVRLLLQVGPIMQEVLIWLLAIAGVTMFVLLISTLWTTKQQQQSLPVDRRDSYDLRVPLHYGQYTTIQILSAIKN</sequence>
<keyword evidence="3" id="KW-1003">Cell membrane</keyword>
<evidence type="ECO:0000313" key="15">
    <source>
        <dbReference type="RefSeq" id="XP_033347539.1"/>
    </source>
</evidence>
<dbReference type="PANTHER" id="PTHR11923">
    <property type="entry name" value="SCAVENGER RECEPTOR CLASS B TYPE-1 SR-B1"/>
    <property type="match status" value="1"/>
</dbReference>
<comment type="subcellular location">
    <subcellularLocation>
        <location evidence="1">Cell membrane</location>
        <topology evidence="1">Multi-pass membrane protein</topology>
    </subcellularLocation>
</comment>
<name>A0A6J3K4U6_9HYME</name>
<keyword evidence="6 11" id="KW-0472">Membrane</keyword>
<dbReference type="PRINTS" id="PR01610">
    <property type="entry name" value="CD36ANTIGEN"/>
</dbReference>
<evidence type="ECO:0000256" key="6">
    <source>
        <dbReference type="ARBA" id="ARBA00023136"/>
    </source>
</evidence>
<evidence type="ECO:0000256" key="4">
    <source>
        <dbReference type="ARBA" id="ARBA00022692"/>
    </source>
</evidence>
<protein>
    <submittedName>
        <fullName evidence="13 14">Scavenger receptor class B member 1-like</fullName>
    </submittedName>
</protein>
<evidence type="ECO:0000256" key="1">
    <source>
        <dbReference type="ARBA" id="ARBA00004651"/>
    </source>
</evidence>
<feature type="disulfide bond" evidence="10">
    <location>
        <begin position="341"/>
        <end position="347"/>
    </location>
</feature>
<evidence type="ECO:0000313" key="13">
    <source>
        <dbReference type="RefSeq" id="XP_033347536.1"/>
    </source>
</evidence>
<comment type="similarity">
    <text evidence="2">Belongs to the CD36 family.</text>
</comment>
<feature type="transmembrane region" description="Helical" evidence="11">
    <location>
        <begin position="468"/>
        <end position="489"/>
    </location>
</feature>
<dbReference type="GO" id="GO:0005737">
    <property type="term" value="C:cytoplasm"/>
    <property type="evidence" value="ECO:0007669"/>
    <property type="project" value="TreeGrafter"/>
</dbReference>